<feature type="domain" description="HTH merR-type" evidence="4">
    <location>
        <begin position="1"/>
        <end position="68"/>
    </location>
</feature>
<dbReference type="PRINTS" id="PR00040">
    <property type="entry name" value="HTHMERR"/>
</dbReference>
<keyword evidence="3" id="KW-0804">Transcription</keyword>
<proteinExistence type="predicted"/>
<dbReference type="GO" id="GO:0003700">
    <property type="term" value="F:DNA-binding transcription factor activity"/>
    <property type="evidence" value="ECO:0007669"/>
    <property type="project" value="InterPro"/>
</dbReference>
<dbReference type="Pfam" id="PF13411">
    <property type="entry name" value="MerR_1"/>
    <property type="match status" value="1"/>
</dbReference>
<dbReference type="AlphaFoldDB" id="A0A917YNJ2"/>
<dbReference type="InterPro" id="IPR009061">
    <property type="entry name" value="DNA-bd_dom_put_sf"/>
</dbReference>
<dbReference type="PROSITE" id="PS00552">
    <property type="entry name" value="HTH_MERR_1"/>
    <property type="match status" value="1"/>
</dbReference>
<comment type="caution">
    <text evidence="5">The sequence shown here is derived from an EMBL/GenBank/DDBJ whole genome shotgun (WGS) entry which is preliminary data.</text>
</comment>
<dbReference type="PANTHER" id="PTHR30204">
    <property type="entry name" value="REDOX-CYCLING DRUG-SENSING TRANSCRIPTIONAL ACTIVATOR SOXR"/>
    <property type="match status" value="1"/>
</dbReference>
<keyword evidence="1" id="KW-0805">Transcription regulation</keyword>
<dbReference type="Gene3D" id="1.10.1660.10">
    <property type="match status" value="1"/>
</dbReference>
<dbReference type="InterPro" id="IPR000551">
    <property type="entry name" value="MerR-type_HTH_dom"/>
</dbReference>
<dbReference type="InterPro" id="IPR047057">
    <property type="entry name" value="MerR_fam"/>
</dbReference>
<reference evidence="5" key="1">
    <citation type="journal article" date="2014" name="Int. J. Syst. Evol. Microbiol.">
        <title>Complete genome sequence of Corynebacterium casei LMG S-19264T (=DSM 44701T), isolated from a smear-ripened cheese.</title>
        <authorList>
            <consortium name="US DOE Joint Genome Institute (JGI-PGF)"/>
            <person name="Walter F."/>
            <person name="Albersmeier A."/>
            <person name="Kalinowski J."/>
            <person name="Ruckert C."/>
        </authorList>
    </citation>
    <scope>NUCLEOTIDE SEQUENCE</scope>
    <source>
        <strain evidence="5">CGMCC 4.7368</strain>
    </source>
</reference>
<dbReference type="CDD" id="cd01282">
    <property type="entry name" value="HTH_MerR-like_sg3"/>
    <property type="match status" value="1"/>
</dbReference>
<dbReference type="PROSITE" id="PS50937">
    <property type="entry name" value="HTH_MERR_2"/>
    <property type="match status" value="1"/>
</dbReference>
<dbReference type="SUPFAM" id="SSF46955">
    <property type="entry name" value="Putative DNA-binding domain"/>
    <property type="match status" value="1"/>
</dbReference>
<protein>
    <submittedName>
        <fullName evidence="5">MerR family transcriptional regulator</fullName>
    </submittedName>
</protein>
<evidence type="ECO:0000256" key="2">
    <source>
        <dbReference type="ARBA" id="ARBA00023125"/>
    </source>
</evidence>
<sequence>MRIGELARRTGVSSRSLRYYEQHGLLTTRRGANGYRQYTEDDVRLVDEIRALLSVGFTLEDTRPFVDCLRAGNTTGGSCRESVAVYRRKLAQIDDEIRVLLARRAEVAAQLAESCPGCVLKGET</sequence>
<keyword evidence="2" id="KW-0238">DNA-binding</keyword>
<accession>A0A917YNJ2</accession>
<dbReference type="RefSeq" id="WP_189122175.1">
    <property type="nucleotide sequence ID" value="NZ_BMNH01000001.1"/>
</dbReference>
<evidence type="ECO:0000256" key="3">
    <source>
        <dbReference type="ARBA" id="ARBA00023163"/>
    </source>
</evidence>
<dbReference type="EMBL" id="BMNH01000001">
    <property type="protein sequence ID" value="GGO61534.1"/>
    <property type="molecule type" value="Genomic_DNA"/>
</dbReference>
<reference evidence="5" key="2">
    <citation type="submission" date="2020-09" db="EMBL/GenBank/DDBJ databases">
        <authorList>
            <person name="Sun Q."/>
            <person name="Zhou Y."/>
        </authorList>
    </citation>
    <scope>NUCLEOTIDE SEQUENCE</scope>
    <source>
        <strain evidence="5">CGMCC 4.7368</strain>
    </source>
</reference>
<organism evidence="5 6">
    <name type="scientific">Nonomuraea cavernae</name>
    <dbReference type="NCBI Taxonomy" id="2045107"/>
    <lineage>
        <taxon>Bacteria</taxon>
        <taxon>Bacillati</taxon>
        <taxon>Actinomycetota</taxon>
        <taxon>Actinomycetes</taxon>
        <taxon>Streptosporangiales</taxon>
        <taxon>Streptosporangiaceae</taxon>
        <taxon>Nonomuraea</taxon>
    </lineage>
</organism>
<gene>
    <name evidence="5" type="ORF">GCM10012289_03990</name>
</gene>
<evidence type="ECO:0000259" key="4">
    <source>
        <dbReference type="PROSITE" id="PS50937"/>
    </source>
</evidence>
<dbReference type="PANTHER" id="PTHR30204:SF94">
    <property type="entry name" value="HEAVY METAL-DEPENDENT TRANSCRIPTIONAL REGULATOR HI_0293-RELATED"/>
    <property type="match status" value="1"/>
</dbReference>
<keyword evidence="6" id="KW-1185">Reference proteome</keyword>
<dbReference type="GO" id="GO:0003677">
    <property type="term" value="F:DNA binding"/>
    <property type="evidence" value="ECO:0007669"/>
    <property type="project" value="UniProtKB-KW"/>
</dbReference>
<dbReference type="SMART" id="SM00422">
    <property type="entry name" value="HTH_MERR"/>
    <property type="match status" value="1"/>
</dbReference>
<evidence type="ECO:0000313" key="5">
    <source>
        <dbReference type="EMBL" id="GGO61534.1"/>
    </source>
</evidence>
<evidence type="ECO:0000313" key="6">
    <source>
        <dbReference type="Proteomes" id="UP000646523"/>
    </source>
</evidence>
<name>A0A917YNJ2_9ACTN</name>
<dbReference type="Proteomes" id="UP000646523">
    <property type="component" value="Unassembled WGS sequence"/>
</dbReference>
<evidence type="ECO:0000256" key="1">
    <source>
        <dbReference type="ARBA" id="ARBA00023015"/>
    </source>
</evidence>